<dbReference type="Gene3D" id="3.40.1160.10">
    <property type="entry name" value="Acetylglutamate kinase-like"/>
    <property type="match status" value="1"/>
</dbReference>
<keyword evidence="7 10" id="KW-0418">Kinase</keyword>
<keyword evidence="3" id="KW-0055">Arginine biosynthesis</keyword>
<dbReference type="PANTHER" id="PTHR23342">
    <property type="entry name" value="N-ACETYLGLUTAMATE SYNTHASE"/>
    <property type="match status" value="1"/>
</dbReference>
<organism evidence="10 11">
    <name type="scientific">Dillenia turbinata</name>
    <dbReference type="NCBI Taxonomy" id="194707"/>
    <lineage>
        <taxon>Eukaryota</taxon>
        <taxon>Viridiplantae</taxon>
        <taxon>Streptophyta</taxon>
        <taxon>Embryophyta</taxon>
        <taxon>Tracheophyta</taxon>
        <taxon>Spermatophyta</taxon>
        <taxon>Magnoliopsida</taxon>
        <taxon>eudicotyledons</taxon>
        <taxon>Gunneridae</taxon>
        <taxon>Pentapetalae</taxon>
        <taxon>Dilleniales</taxon>
        <taxon>Dilleniaceae</taxon>
        <taxon>Dillenia</taxon>
    </lineage>
</organism>
<dbReference type="InterPro" id="IPR036393">
    <property type="entry name" value="AceGlu_kinase-like_sf"/>
</dbReference>
<evidence type="ECO:0000256" key="8">
    <source>
        <dbReference type="ARBA" id="ARBA00022840"/>
    </source>
</evidence>
<keyword evidence="8" id="KW-0067">ATP-binding</keyword>
<keyword evidence="5" id="KW-0808">Transferase</keyword>
<keyword evidence="11" id="KW-1185">Reference proteome</keyword>
<dbReference type="InterPro" id="IPR037528">
    <property type="entry name" value="ArgB"/>
</dbReference>
<proteinExistence type="inferred from homology"/>
<dbReference type="InterPro" id="IPR001048">
    <property type="entry name" value="Asp/Glu/Uridylate_kinase"/>
</dbReference>
<feature type="domain" description="Aspartate/glutamate/uridylate kinase" evidence="9">
    <location>
        <begin position="84"/>
        <end position="322"/>
    </location>
</feature>
<accession>A0AAN8V581</accession>
<dbReference type="GO" id="GO:0009534">
    <property type="term" value="C:chloroplast thylakoid"/>
    <property type="evidence" value="ECO:0007669"/>
    <property type="project" value="TreeGrafter"/>
</dbReference>
<name>A0AAN8V581_9MAGN</name>
<dbReference type="InterPro" id="IPR041727">
    <property type="entry name" value="NAGK-C"/>
</dbReference>
<evidence type="ECO:0000256" key="2">
    <source>
        <dbReference type="ARBA" id="ARBA00013065"/>
    </source>
</evidence>
<evidence type="ECO:0000313" key="11">
    <source>
        <dbReference type="Proteomes" id="UP001370490"/>
    </source>
</evidence>
<dbReference type="CDD" id="cd04250">
    <property type="entry name" value="AAK_NAGK-C"/>
    <property type="match status" value="1"/>
</dbReference>
<sequence length="470" mass="50519">MLTVTPQTLPPLSFSETLKTSNLKPLPNFSLSQNPKRPSKSVFSCLKSHQIANSPPPPPPLSPGLTRVDVLSESLPFIQKFRGKTIVVKYGGAAMKSHSLQASVINDLVLLSVVGLRPVLVHGGGPEINNWLSKLGLKPNFLNGLRVTDSETMEIVEMVLVGKVNKHLVSLINNAGATAVGLSGKDGRLLTARPSPKSAQLGFVGEVANVNVKVLRPLIDSDLLPVIASVAADESGQSYNINADTVAGELAAALEAEKLILLTDVAGILEDKDDPGSLVKQIDIKGIKQMVDDGKIAGGMIPKVKCCVRSLAQGVRTASIIDGRVPHSLLLEILTDEGAGTMICGAKRRVWRVSLGLGSRVSESSVHERNLNTRVEVSMRCDSHHSFSESDSMEVGVNVVSELLKEADDVEQLQRATQITVYVYIKYAFNPPNFGVFLGINSCTLRSPLLGFRFKRQIVLKNGDLPEAHN</sequence>
<dbReference type="FunFam" id="3.40.1160.10:FF:000004">
    <property type="entry name" value="Acetylglutamate kinase"/>
    <property type="match status" value="1"/>
</dbReference>
<evidence type="ECO:0000256" key="6">
    <source>
        <dbReference type="ARBA" id="ARBA00022741"/>
    </source>
</evidence>
<evidence type="ECO:0000256" key="7">
    <source>
        <dbReference type="ARBA" id="ARBA00022777"/>
    </source>
</evidence>
<dbReference type="InterPro" id="IPR004662">
    <property type="entry name" value="AcgluKinase_fam"/>
</dbReference>
<dbReference type="GO" id="GO:0005524">
    <property type="term" value="F:ATP binding"/>
    <property type="evidence" value="ECO:0007669"/>
    <property type="project" value="UniProtKB-KW"/>
</dbReference>
<dbReference type="HAMAP" id="MF_00082">
    <property type="entry name" value="ArgB"/>
    <property type="match status" value="1"/>
</dbReference>
<protein>
    <recommendedName>
        <fullName evidence="2">acetylglutamate kinase</fullName>
        <ecNumber evidence="2">2.7.2.8</ecNumber>
    </recommendedName>
</protein>
<evidence type="ECO:0000256" key="4">
    <source>
        <dbReference type="ARBA" id="ARBA00022605"/>
    </source>
</evidence>
<reference evidence="10 11" key="1">
    <citation type="submission" date="2023-12" db="EMBL/GenBank/DDBJ databases">
        <title>A high-quality genome assembly for Dillenia turbinata (Dilleniales).</title>
        <authorList>
            <person name="Chanderbali A."/>
        </authorList>
    </citation>
    <scope>NUCLEOTIDE SEQUENCE [LARGE SCALE GENOMIC DNA]</scope>
    <source>
        <strain evidence="10">LSX21</strain>
        <tissue evidence="10">Leaf</tissue>
    </source>
</reference>
<gene>
    <name evidence="10" type="ORF">RJ641_006351</name>
</gene>
<dbReference type="Pfam" id="PF00696">
    <property type="entry name" value="AA_kinase"/>
    <property type="match status" value="1"/>
</dbReference>
<dbReference type="EC" id="2.7.2.8" evidence="2"/>
<dbReference type="EMBL" id="JBAMMX010000014">
    <property type="protein sequence ID" value="KAK6927760.1"/>
    <property type="molecule type" value="Genomic_DNA"/>
</dbReference>
<dbReference type="GO" id="GO:0003991">
    <property type="term" value="F:acetylglutamate kinase activity"/>
    <property type="evidence" value="ECO:0007669"/>
    <property type="project" value="UniProtKB-EC"/>
</dbReference>
<dbReference type="PANTHER" id="PTHR23342:SF0">
    <property type="entry name" value="N-ACETYLGLUTAMATE SYNTHASE, MITOCHONDRIAL"/>
    <property type="match status" value="1"/>
</dbReference>
<comment type="caution">
    <text evidence="10">The sequence shown here is derived from an EMBL/GenBank/DDBJ whole genome shotgun (WGS) entry which is preliminary data.</text>
</comment>
<evidence type="ECO:0000256" key="3">
    <source>
        <dbReference type="ARBA" id="ARBA00022571"/>
    </source>
</evidence>
<evidence type="ECO:0000259" key="9">
    <source>
        <dbReference type="Pfam" id="PF00696"/>
    </source>
</evidence>
<dbReference type="NCBIfam" id="TIGR00761">
    <property type="entry name" value="argB"/>
    <property type="match status" value="1"/>
</dbReference>
<evidence type="ECO:0000313" key="10">
    <source>
        <dbReference type="EMBL" id="KAK6927760.1"/>
    </source>
</evidence>
<evidence type="ECO:0000256" key="1">
    <source>
        <dbReference type="ARBA" id="ARBA00004828"/>
    </source>
</evidence>
<keyword evidence="4" id="KW-0028">Amino-acid biosynthesis</keyword>
<dbReference type="GO" id="GO:0006526">
    <property type="term" value="P:L-arginine biosynthetic process"/>
    <property type="evidence" value="ECO:0007669"/>
    <property type="project" value="UniProtKB-KW"/>
</dbReference>
<dbReference type="AlphaFoldDB" id="A0AAN8V581"/>
<dbReference type="Proteomes" id="UP001370490">
    <property type="component" value="Unassembled WGS sequence"/>
</dbReference>
<dbReference type="SUPFAM" id="SSF53633">
    <property type="entry name" value="Carbamate kinase-like"/>
    <property type="match status" value="1"/>
</dbReference>
<keyword evidence="6" id="KW-0547">Nucleotide-binding</keyword>
<evidence type="ECO:0000256" key="5">
    <source>
        <dbReference type="ARBA" id="ARBA00022679"/>
    </source>
</evidence>
<comment type="pathway">
    <text evidence="1">Amino-acid biosynthesis; L-arginine biosynthesis; N(2)-acetyl-L-ornithine from L-glutamate: step 2/4.</text>
</comment>